<name>A0ABR3DDY2_NEUIN</name>
<evidence type="ECO:0000313" key="2">
    <source>
        <dbReference type="EMBL" id="KAL0470905.1"/>
    </source>
</evidence>
<feature type="transmembrane region" description="Helical" evidence="1">
    <location>
        <begin position="21"/>
        <end position="44"/>
    </location>
</feature>
<organism evidence="2 3">
    <name type="scientific">Neurospora intermedia</name>
    <dbReference type="NCBI Taxonomy" id="5142"/>
    <lineage>
        <taxon>Eukaryota</taxon>
        <taxon>Fungi</taxon>
        <taxon>Dikarya</taxon>
        <taxon>Ascomycota</taxon>
        <taxon>Pezizomycotina</taxon>
        <taxon>Sordariomycetes</taxon>
        <taxon>Sordariomycetidae</taxon>
        <taxon>Sordariales</taxon>
        <taxon>Sordariaceae</taxon>
        <taxon>Neurospora</taxon>
    </lineage>
</organism>
<keyword evidence="3" id="KW-1185">Reference proteome</keyword>
<reference evidence="2 3" key="1">
    <citation type="submission" date="2023-09" db="EMBL/GenBank/DDBJ databases">
        <title>Multi-omics analysis of a traditional fermented food reveals byproduct-associated fungal strains for waste-to-food upcycling.</title>
        <authorList>
            <consortium name="Lawrence Berkeley National Laboratory"/>
            <person name="Rekdal V.M."/>
            <person name="Villalobos-Escobedo J.M."/>
            <person name="Rodriguez-Valeron N."/>
            <person name="Garcia M.O."/>
            <person name="Vasquez D.P."/>
            <person name="Damayanti I."/>
            <person name="Sorensen P.M."/>
            <person name="Baidoo E.E."/>
            <person name="De Carvalho A.C."/>
            <person name="Riley R."/>
            <person name="Lipzen A."/>
            <person name="He G."/>
            <person name="Yan M."/>
            <person name="Haridas S."/>
            <person name="Daum C."/>
            <person name="Yoshinaga Y."/>
            <person name="Ng V."/>
            <person name="Grigoriev I.V."/>
            <person name="Munk R."/>
            <person name="Nuraida L."/>
            <person name="Wijaya C.H."/>
            <person name="Morales P.-C."/>
            <person name="Keasling J.D."/>
        </authorList>
    </citation>
    <scope>NUCLEOTIDE SEQUENCE [LARGE SCALE GENOMIC DNA]</scope>
    <source>
        <strain evidence="2 3">FGSC 2613</strain>
    </source>
</reference>
<evidence type="ECO:0000313" key="3">
    <source>
        <dbReference type="Proteomes" id="UP001451303"/>
    </source>
</evidence>
<comment type="caution">
    <text evidence="2">The sequence shown here is derived from an EMBL/GenBank/DDBJ whole genome shotgun (WGS) entry which is preliminary data.</text>
</comment>
<evidence type="ECO:0000256" key="1">
    <source>
        <dbReference type="SAM" id="Phobius"/>
    </source>
</evidence>
<protein>
    <submittedName>
        <fullName evidence="2">Uncharacterized protein</fullName>
    </submittedName>
</protein>
<accession>A0ABR3DDY2</accession>
<dbReference type="Proteomes" id="UP001451303">
    <property type="component" value="Unassembled WGS sequence"/>
</dbReference>
<gene>
    <name evidence="2" type="ORF">QR685DRAFT_440984</name>
</gene>
<feature type="transmembrane region" description="Helical" evidence="1">
    <location>
        <begin position="80"/>
        <end position="100"/>
    </location>
</feature>
<proteinExistence type="predicted"/>
<keyword evidence="1" id="KW-1133">Transmembrane helix</keyword>
<keyword evidence="1" id="KW-0812">Transmembrane</keyword>
<sequence length="133" mass="14953">MMERARLAGRGRMGCVKCWFTRWDWILFVFACWGPCSVLLSLLLRCGKVQLGQTGSDRMRGEQEASSVSELVKYQNRVNVVLWIDGCGACVWITAVVGNLDRVGQRLIAMDNLLEKCTNLLLFSSYCRKGGNP</sequence>
<keyword evidence="1" id="KW-0472">Membrane</keyword>
<dbReference type="EMBL" id="JAVLET010000004">
    <property type="protein sequence ID" value="KAL0470905.1"/>
    <property type="molecule type" value="Genomic_DNA"/>
</dbReference>